<dbReference type="CDD" id="cd00093">
    <property type="entry name" value="HTH_XRE"/>
    <property type="match status" value="1"/>
</dbReference>
<dbReference type="InterPro" id="IPR010982">
    <property type="entry name" value="Lambda_DNA-bd_dom_sf"/>
</dbReference>
<dbReference type="EMBL" id="MVJN01000015">
    <property type="protein sequence ID" value="RAP34644.1"/>
    <property type="molecule type" value="Genomic_DNA"/>
</dbReference>
<dbReference type="InterPro" id="IPR039418">
    <property type="entry name" value="LexA-like"/>
</dbReference>
<dbReference type="Pfam" id="PF01381">
    <property type="entry name" value="HTH_3"/>
    <property type="match status" value="1"/>
</dbReference>
<gene>
    <name evidence="2" type="ORF">B1207_15300</name>
</gene>
<dbReference type="CDD" id="cd06529">
    <property type="entry name" value="S24_LexA-like"/>
    <property type="match status" value="1"/>
</dbReference>
<reference evidence="2 3" key="1">
    <citation type="submission" date="2017-02" db="EMBL/GenBank/DDBJ databases">
        <title>Legionella quilivanii strain from human: case report and whole genome sequencing analysis.</title>
        <authorList>
            <person name="Lalancette C."/>
            <person name="Leduc J.-M."/>
            <person name="Levesque S."/>
            <person name="Fournier E."/>
            <person name="Saoud J."/>
            <person name="Faucher S.P."/>
            <person name="Bernard K."/>
            <person name="Martineau C."/>
            <person name="Longtin J."/>
        </authorList>
    </citation>
    <scope>NUCLEOTIDE SEQUENCE [LARGE SCALE GENOMIC DNA]</scope>
    <source>
        <strain evidence="2 3">ID143958</strain>
    </source>
</reference>
<dbReference type="InterPro" id="IPR036286">
    <property type="entry name" value="LexA/Signal_pep-like_sf"/>
</dbReference>
<name>A0A364LFH9_9GAMM</name>
<proteinExistence type="predicted"/>
<organism evidence="2 3">
    <name type="scientific">Legionella quinlivanii</name>
    <dbReference type="NCBI Taxonomy" id="45073"/>
    <lineage>
        <taxon>Bacteria</taxon>
        <taxon>Pseudomonadati</taxon>
        <taxon>Pseudomonadota</taxon>
        <taxon>Gammaproteobacteria</taxon>
        <taxon>Legionellales</taxon>
        <taxon>Legionellaceae</taxon>
        <taxon>Legionella</taxon>
    </lineage>
</organism>
<comment type="caution">
    <text evidence="2">The sequence shown here is derived from an EMBL/GenBank/DDBJ whole genome shotgun (WGS) entry which is preliminary data.</text>
</comment>
<dbReference type="Proteomes" id="UP000249458">
    <property type="component" value="Unassembled WGS sequence"/>
</dbReference>
<dbReference type="Gene3D" id="1.10.260.40">
    <property type="entry name" value="lambda repressor-like DNA-binding domains"/>
    <property type="match status" value="1"/>
</dbReference>
<sequence>MNENTDDQRINAGRRIKTARSLAGISRKDLEEKFGISMHTLQSWELGRNPLNEKTASKLVEILHSAGVSCSMQWLLNGSGKSPSLVNAEFVPFPTIDKDIAPLLSQENSIQKEIEFFRSNNPNAMVIMVSDDTMEPTYSRGDFVGGIQYLNTPDIERCIGHDCIVELNEGTYFRRFIKRKNGYALVCLNAQTKIEEPVIFSKKILAATPIIWHRWKLTKPNSSQNETA</sequence>
<dbReference type="InterPro" id="IPR001387">
    <property type="entry name" value="Cro/C1-type_HTH"/>
</dbReference>
<evidence type="ECO:0000313" key="3">
    <source>
        <dbReference type="Proteomes" id="UP000249458"/>
    </source>
</evidence>
<accession>A0A364LFH9</accession>
<dbReference type="GO" id="GO:0003677">
    <property type="term" value="F:DNA binding"/>
    <property type="evidence" value="ECO:0007669"/>
    <property type="project" value="InterPro"/>
</dbReference>
<dbReference type="PROSITE" id="PS50943">
    <property type="entry name" value="HTH_CROC1"/>
    <property type="match status" value="1"/>
</dbReference>
<evidence type="ECO:0000313" key="2">
    <source>
        <dbReference type="EMBL" id="RAP34644.1"/>
    </source>
</evidence>
<dbReference type="SUPFAM" id="SSF47413">
    <property type="entry name" value="lambda repressor-like DNA-binding domains"/>
    <property type="match status" value="1"/>
</dbReference>
<evidence type="ECO:0000259" key="1">
    <source>
        <dbReference type="PROSITE" id="PS50943"/>
    </source>
</evidence>
<dbReference type="AlphaFoldDB" id="A0A364LFH9"/>
<dbReference type="RefSeq" id="WP_112220747.1">
    <property type="nucleotide sequence ID" value="NZ_MVJN01000015.1"/>
</dbReference>
<dbReference type="Gene3D" id="2.10.109.10">
    <property type="entry name" value="Umud Fragment, subunit A"/>
    <property type="match status" value="1"/>
</dbReference>
<dbReference type="SUPFAM" id="SSF51306">
    <property type="entry name" value="LexA/Signal peptidase"/>
    <property type="match status" value="1"/>
</dbReference>
<feature type="domain" description="HTH cro/C1-type" evidence="1">
    <location>
        <begin position="16"/>
        <end position="75"/>
    </location>
</feature>
<dbReference type="SMART" id="SM00530">
    <property type="entry name" value="HTH_XRE"/>
    <property type="match status" value="1"/>
</dbReference>
<protein>
    <submittedName>
        <fullName evidence="2">XRE family transcriptional regulator</fullName>
    </submittedName>
</protein>